<dbReference type="Proteomes" id="UP000270296">
    <property type="component" value="Unassembled WGS sequence"/>
</dbReference>
<protein>
    <submittedName>
        <fullName evidence="3">HNH endonuclease</fullName>
    </submittedName>
</protein>
<evidence type="ECO:0000313" key="3">
    <source>
        <dbReference type="WBParaSite" id="SBAD_0000202001-mRNA-1"/>
    </source>
</evidence>
<gene>
    <name evidence="1" type="ORF">SBAD_LOCUS1930</name>
</gene>
<accession>A0A183IE86</accession>
<dbReference type="EMBL" id="UZAM01007010">
    <property type="protein sequence ID" value="VDO95937.1"/>
    <property type="molecule type" value="Genomic_DNA"/>
</dbReference>
<evidence type="ECO:0000313" key="1">
    <source>
        <dbReference type="EMBL" id="VDO95937.1"/>
    </source>
</evidence>
<keyword evidence="2" id="KW-1185">Reference proteome</keyword>
<dbReference type="AlphaFoldDB" id="A0A183IE86"/>
<dbReference type="WBParaSite" id="SBAD_0000202001-mRNA-1">
    <property type="protein sequence ID" value="SBAD_0000202001-mRNA-1"/>
    <property type="gene ID" value="SBAD_0000202001"/>
</dbReference>
<sequence>MPVPGPDEKCMRIGGHDEVFRKRHLPLMISRNRTLCRLSRRPDAKGRSGFWTIVADCEKLTITTGFTPFGNWKRSNAAKTAEDTQE</sequence>
<reference evidence="3" key="1">
    <citation type="submission" date="2016-06" db="UniProtKB">
        <authorList>
            <consortium name="WormBaseParasite"/>
        </authorList>
    </citation>
    <scope>IDENTIFICATION</scope>
</reference>
<name>A0A183IE86_9BILA</name>
<reference evidence="1 2" key="2">
    <citation type="submission" date="2018-11" db="EMBL/GenBank/DDBJ databases">
        <authorList>
            <consortium name="Pathogen Informatics"/>
        </authorList>
    </citation>
    <scope>NUCLEOTIDE SEQUENCE [LARGE SCALE GENOMIC DNA]</scope>
</reference>
<organism evidence="3">
    <name type="scientific">Soboliphyme baturini</name>
    <dbReference type="NCBI Taxonomy" id="241478"/>
    <lineage>
        <taxon>Eukaryota</taxon>
        <taxon>Metazoa</taxon>
        <taxon>Ecdysozoa</taxon>
        <taxon>Nematoda</taxon>
        <taxon>Enoplea</taxon>
        <taxon>Dorylaimia</taxon>
        <taxon>Dioctophymatida</taxon>
        <taxon>Dioctophymatoidea</taxon>
        <taxon>Soboliphymatidae</taxon>
        <taxon>Soboliphyme</taxon>
    </lineage>
</organism>
<proteinExistence type="predicted"/>
<evidence type="ECO:0000313" key="2">
    <source>
        <dbReference type="Proteomes" id="UP000270296"/>
    </source>
</evidence>